<dbReference type="AlphaFoldDB" id="A0A1G4V662"/>
<gene>
    <name evidence="1" type="ORF">SAMN02799620_00330</name>
</gene>
<proteinExistence type="predicted"/>
<protein>
    <submittedName>
        <fullName evidence="1">Uncharacterized protein</fullName>
    </submittedName>
</protein>
<accession>A0A1G4V662</accession>
<evidence type="ECO:0000313" key="2">
    <source>
        <dbReference type="Proteomes" id="UP000199707"/>
    </source>
</evidence>
<name>A0A1G4V662_9MYCO</name>
<dbReference type="Proteomes" id="UP000199707">
    <property type="component" value="Unassembled WGS sequence"/>
</dbReference>
<dbReference type="EMBL" id="FMUB01000001">
    <property type="protein sequence ID" value="SCX01788.1"/>
    <property type="molecule type" value="Genomic_DNA"/>
</dbReference>
<reference evidence="2" key="1">
    <citation type="submission" date="2016-10" db="EMBL/GenBank/DDBJ databases">
        <authorList>
            <person name="Varghese N."/>
            <person name="Submissions S."/>
        </authorList>
    </citation>
    <scope>NUCLEOTIDE SEQUENCE [LARGE SCALE GENOMIC DNA]</scope>
    <source>
        <strain evidence="2">UNC267MFSha1.1M11</strain>
    </source>
</reference>
<organism evidence="1 2">
    <name type="scientific">Mycolicibacterium fluoranthenivorans</name>
    <dbReference type="NCBI Taxonomy" id="258505"/>
    <lineage>
        <taxon>Bacteria</taxon>
        <taxon>Bacillati</taxon>
        <taxon>Actinomycetota</taxon>
        <taxon>Actinomycetes</taxon>
        <taxon>Mycobacteriales</taxon>
        <taxon>Mycobacteriaceae</taxon>
        <taxon>Mycolicibacterium</taxon>
    </lineage>
</organism>
<evidence type="ECO:0000313" key="1">
    <source>
        <dbReference type="EMBL" id="SCX01788.1"/>
    </source>
</evidence>
<sequence length="319" mass="35452">MYAVARSILRAQLDQLTQEDLEDLQRDRAEVNLRQLAKFARLDRDKGMRGDGFEWAVHEAVLGEEPTVIHPISEAMCEASKKFLTMGKPTSLLFGYERAKYLGFLDAIVENADSQAVLLPDGRGRPFLFDGPWMRHAAKGKVAEPALGDRIARVWKTDLFLSDESRHRHVAATIKSNHRQLEGGPGLRLGIVPEAKDLSAGVRRRDGLWLAVLPDPNGFMGLFNDAYQSVAEAIFTLGKHERGNYFAKPTPEGQRIQEQLEKYGNAKVVDIEDALNEAAQQDLVGVESKLVPVAAPPWLHLNAARTPVVAVKPSFEKLD</sequence>